<proteinExistence type="inferred from homology"/>
<dbReference type="Gene3D" id="1.20.1270.240">
    <property type="match status" value="1"/>
</dbReference>
<dbReference type="Pfam" id="PF03881">
    <property type="entry name" value="Fructosamin_kin"/>
    <property type="match status" value="1"/>
</dbReference>
<name>A0ABT8ES25_9ACTN</name>
<dbReference type="GO" id="GO:0016301">
    <property type="term" value="F:kinase activity"/>
    <property type="evidence" value="ECO:0007669"/>
    <property type="project" value="UniProtKB-KW"/>
</dbReference>
<evidence type="ECO:0000313" key="2">
    <source>
        <dbReference type="EMBL" id="MDN4160924.1"/>
    </source>
</evidence>
<gene>
    <name evidence="2" type="ORF">QWY29_06115</name>
</gene>
<keyword evidence="1" id="KW-0808">Transferase</keyword>
<dbReference type="Proteomes" id="UP001168537">
    <property type="component" value="Unassembled WGS sequence"/>
</dbReference>
<dbReference type="SUPFAM" id="SSF56112">
    <property type="entry name" value="Protein kinase-like (PK-like)"/>
    <property type="match status" value="1"/>
</dbReference>
<evidence type="ECO:0000256" key="1">
    <source>
        <dbReference type="PIRNR" id="PIRNR006221"/>
    </source>
</evidence>
<sequence length="290" mass="30535">MARQPLVARRAEELLGAAVVATAPVAGGDTATATKLRLSNGTTALMKTMPHAPADFFETEARGLRWLAAAEGGAAVPEVLAVDAECLVVRWVEPGKQTAEAAAELGRALAATHAAGATAYGAGPDGEHRDGYIARLPLPNRAAPTWAEFFAVRRVLPYLKLARDRGAVTPEQAATVESVVGRLPSIVPEEGPARLHGDLWNGNVVWGLDRVHLVDPAAHGGHREADLAMLSLFGLPHLPKVLEAYGEASPLVEGWADRLALHQLFPLLVHACLYGGGYGARAAAAAQRYL</sequence>
<keyword evidence="1 2" id="KW-0418">Kinase</keyword>
<protein>
    <submittedName>
        <fullName evidence="2">Fructosamine kinase family protein</fullName>
    </submittedName>
</protein>
<dbReference type="EMBL" id="JAUHJR010000002">
    <property type="protein sequence ID" value="MDN4160924.1"/>
    <property type="molecule type" value="Genomic_DNA"/>
</dbReference>
<organism evidence="2 3">
    <name type="scientific">Nocardioides abyssi</name>
    <dbReference type="NCBI Taxonomy" id="3058370"/>
    <lineage>
        <taxon>Bacteria</taxon>
        <taxon>Bacillati</taxon>
        <taxon>Actinomycetota</taxon>
        <taxon>Actinomycetes</taxon>
        <taxon>Propionibacteriales</taxon>
        <taxon>Nocardioidaceae</taxon>
        <taxon>Nocardioides</taxon>
    </lineage>
</organism>
<comment type="similarity">
    <text evidence="1">Belongs to the fructosamine kinase family.</text>
</comment>
<dbReference type="PIRSF" id="PIRSF006221">
    <property type="entry name" value="Ketosamine-3-kinase"/>
    <property type="match status" value="1"/>
</dbReference>
<dbReference type="InterPro" id="IPR016477">
    <property type="entry name" value="Fructo-/Ketosamine-3-kinase"/>
</dbReference>
<evidence type="ECO:0000313" key="3">
    <source>
        <dbReference type="Proteomes" id="UP001168537"/>
    </source>
</evidence>
<dbReference type="Gene3D" id="1.10.510.10">
    <property type="entry name" value="Transferase(Phosphotransferase) domain 1"/>
    <property type="match status" value="1"/>
</dbReference>
<dbReference type="RefSeq" id="WP_300959810.1">
    <property type="nucleotide sequence ID" value="NZ_JAUHJR010000002.1"/>
</dbReference>
<accession>A0ABT8ES25</accession>
<dbReference type="InterPro" id="IPR011009">
    <property type="entry name" value="Kinase-like_dom_sf"/>
</dbReference>
<reference evidence="2" key="1">
    <citation type="submission" date="2023-06" db="EMBL/GenBank/DDBJ databases">
        <title>Draft genome sequence of Nocardioides sp. SOB72.</title>
        <authorList>
            <person name="Zhang G."/>
        </authorList>
    </citation>
    <scope>NUCLEOTIDE SEQUENCE</scope>
    <source>
        <strain evidence="2">SOB72</strain>
    </source>
</reference>
<keyword evidence="3" id="KW-1185">Reference proteome</keyword>
<dbReference type="Gene3D" id="3.30.200.20">
    <property type="entry name" value="Phosphorylase Kinase, domain 1"/>
    <property type="match status" value="1"/>
</dbReference>
<dbReference type="PANTHER" id="PTHR12149:SF8">
    <property type="entry name" value="PROTEIN-RIBULOSAMINE 3-KINASE"/>
    <property type="match status" value="1"/>
</dbReference>
<comment type="caution">
    <text evidence="2">The sequence shown here is derived from an EMBL/GenBank/DDBJ whole genome shotgun (WGS) entry which is preliminary data.</text>
</comment>
<dbReference type="PANTHER" id="PTHR12149">
    <property type="entry name" value="FRUCTOSAMINE 3 KINASE-RELATED PROTEIN"/>
    <property type="match status" value="1"/>
</dbReference>